<dbReference type="Gene3D" id="1.20.5.110">
    <property type="match status" value="1"/>
</dbReference>
<evidence type="ECO:0000313" key="4">
    <source>
        <dbReference type="Proteomes" id="UP000247702"/>
    </source>
</evidence>
<reference evidence="3 4" key="1">
    <citation type="submission" date="2017-11" db="EMBL/GenBank/DDBJ databases">
        <title>The genome of Rhizophagus clarus HR1 reveals common genetic basis of auxotrophy among arbuscular mycorrhizal fungi.</title>
        <authorList>
            <person name="Kobayashi Y."/>
        </authorList>
    </citation>
    <scope>NUCLEOTIDE SEQUENCE [LARGE SCALE GENOMIC DNA]</scope>
    <source>
        <strain evidence="3 4">HR1</strain>
    </source>
</reference>
<name>A0A2Z6QNB1_9GLOM</name>
<comment type="caution">
    <text evidence="3">The sequence shown here is derived from an EMBL/GenBank/DDBJ whole genome shotgun (WGS) entry which is preliminary data.</text>
</comment>
<protein>
    <recommendedName>
        <fullName evidence="2">V-SNARE coiled-coil homology domain-containing protein</fullName>
    </recommendedName>
</protein>
<keyword evidence="4" id="KW-1185">Reference proteome</keyword>
<dbReference type="EMBL" id="BEXD01000321">
    <property type="protein sequence ID" value="GBB86424.1"/>
    <property type="molecule type" value="Genomic_DNA"/>
</dbReference>
<dbReference type="SUPFAM" id="SSF58038">
    <property type="entry name" value="SNARE fusion complex"/>
    <property type="match status" value="1"/>
</dbReference>
<evidence type="ECO:0000256" key="1">
    <source>
        <dbReference type="SAM" id="MobiDB-lite"/>
    </source>
</evidence>
<sequence>MAVNPDEIEKIESEFFRFKIIRKPSKNNFTEKPSKDKEHKDNMSTSSSPPPTPNNEKLDEKDQNSQEINKPPEVKVDDIPNNNIEDSTIKEQKNEEKSSQLTIQVPSRSTSPQLVASPSDIRAKTPEPTISPISPPQNSNIFKKLGNMIKGSPENGTTPDQEEVATSNSKDQVQEEQQVENNAVADDNIANDKITENTVDIERSIAENKKVDEDKKNTPEPTAAKKRTGSLSNLVNMKMFITRTSSLLVGKLKEEFDNLDRRIYPDMDPDWDAENQSREAAISEREQLLENKDVEITNGSSQNPQSTQNIMAEVGVALNERQEKLDNIGQKTEELSNSSNAFLELATQIKENQAQKNKSWFGCLRT</sequence>
<feature type="compositionally biased region" description="Polar residues" evidence="1">
    <location>
        <begin position="154"/>
        <end position="171"/>
    </location>
</feature>
<feature type="domain" description="V-SNARE coiled-coil homology" evidence="2">
    <location>
        <begin position="305"/>
        <end position="360"/>
    </location>
</feature>
<dbReference type="Pfam" id="PF00957">
    <property type="entry name" value="Synaptobrevin"/>
    <property type="match status" value="1"/>
</dbReference>
<dbReference type="AlphaFoldDB" id="A0A2Z6QNB1"/>
<feature type="compositionally biased region" description="Basic and acidic residues" evidence="1">
    <location>
        <begin position="200"/>
        <end position="218"/>
    </location>
</feature>
<feature type="compositionally biased region" description="Basic and acidic residues" evidence="1">
    <location>
        <begin position="32"/>
        <end position="42"/>
    </location>
</feature>
<organism evidence="3 4">
    <name type="scientific">Rhizophagus clarus</name>
    <dbReference type="NCBI Taxonomy" id="94130"/>
    <lineage>
        <taxon>Eukaryota</taxon>
        <taxon>Fungi</taxon>
        <taxon>Fungi incertae sedis</taxon>
        <taxon>Mucoromycota</taxon>
        <taxon>Glomeromycotina</taxon>
        <taxon>Glomeromycetes</taxon>
        <taxon>Glomerales</taxon>
        <taxon>Glomeraceae</taxon>
        <taxon>Rhizophagus</taxon>
    </lineage>
</organism>
<feature type="compositionally biased region" description="Low complexity" evidence="1">
    <location>
        <begin position="175"/>
        <end position="192"/>
    </location>
</feature>
<evidence type="ECO:0000313" key="3">
    <source>
        <dbReference type="EMBL" id="GBB86424.1"/>
    </source>
</evidence>
<feature type="region of interest" description="Disordered" evidence="1">
    <location>
        <begin position="21"/>
        <end position="230"/>
    </location>
</feature>
<feature type="compositionally biased region" description="Basic and acidic residues" evidence="1">
    <location>
        <begin position="87"/>
        <end position="98"/>
    </location>
</feature>
<gene>
    <name evidence="3" type="ORF">RclHR1_12870006</name>
</gene>
<accession>A0A2Z6QNB1</accession>
<evidence type="ECO:0000259" key="2">
    <source>
        <dbReference type="Pfam" id="PF00957"/>
    </source>
</evidence>
<dbReference type="Proteomes" id="UP000247702">
    <property type="component" value="Unassembled WGS sequence"/>
</dbReference>
<proteinExistence type="predicted"/>
<feature type="compositionally biased region" description="Basic and acidic residues" evidence="1">
    <location>
        <begin position="56"/>
        <end position="78"/>
    </location>
</feature>
<feature type="compositionally biased region" description="Polar residues" evidence="1">
    <location>
        <begin position="99"/>
        <end position="116"/>
    </location>
</feature>
<dbReference type="InterPro" id="IPR042855">
    <property type="entry name" value="V_SNARE_CC"/>
</dbReference>